<evidence type="ECO:0000313" key="1">
    <source>
        <dbReference type="EMBL" id="KKN32353.1"/>
    </source>
</evidence>
<dbReference type="EMBL" id="LAZR01002258">
    <property type="protein sequence ID" value="KKN32353.1"/>
    <property type="molecule type" value="Genomic_DNA"/>
</dbReference>
<name>A0A0F9ST65_9ZZZZ</name>
<reference evidence="1" key="1">
    <citation type="journal article" date="2015" name="Nature">
        <title>Complex archaea that bridge the gap between prokaryotes and eukaryotes.</title>
        <authorList>
            <person name="Spang A."/>
            <person name="Saw J.H."/>
            <person name="Jorgensen S.L."/>
            <person name="Zaremba-Niedzwiedzka K."/>
            <person name="Martijn J."/>
            <person name="Lind A.E."/>
            <person name="van Eijk R."/>
            <person name="Schleper C."/>
            <person name="Guy L."/>
            <person name="Ettema T.J."/>
        </authorList>
    </citation>
    <scope>NUCLEOTIDE SEQUENCE</scope>
</reference>
<protein>
    <submittedName>
        <fullName evidence="1">Uncharacterized protein</fullName>
    </submittedName>
</protein>
<organism evidence="1">
    <name type="scientific">marine sediment metagenome</name>
    <dbReference type="NCBI Taxonomy" id="412755"/>
    <lineage>
        <taxon>unclassified sequences</taxon>
        <taxon>metagenomes</taxon>
        <taxon>ecological metagenomes</taxon>
    </lineage>
</organism>
<feature type="non-terminal residue" evidence="1">
    <location>
        <position position="427"/>
    </location>
</feature>
<dbReference type="AlphaFoldDB" id="A0A0F9ST65"/>
<gene>
    <name evidence="1" type="ORF">LCGC14_0814590</name>
</gene>
<accession>A0A0F9ST65</accession>
<comment type="caution">
    <text evidence="1">The sequence shown here is derived from an EMBL/GenBank/DDBJ whole genome shotgun (WGS) entry which is preliminary data.</text>
</comment>
<sequence length="427" mass="43720">MRLKAALLCMLLLTATLPALARHRLYRGEVRVNSLGLITTSTAPTVAAGRTQLYTDGSILIFMDEGGGTLSLGGGQTLDETLTLGSTSNQHMTIGSLDVDGDVTITLGDGEQLIIDGDTAAQTTPRGLVCIESKAGVNAQAALEINQDANGFAAHAVEANYSGSTSAAGDNDSVMLVNVDNTGTTGGEISVLHVTQAGTGSAALHAVHAGVGASPAHQLRGTLGAVSYALSYDGSFTTITGSLNATGAPNDVTLWVANGDEVLIGADASFNTIDWVWDTVAASPGNSWDFFYSDASAGTVDASFTPEDSTNGARMNGQWSWNSGDLAAWQSQTISGQAAFWIRAVRTQSPNRAPVESQAQQLAATSTEWDEDGNLTGFRSVAAGTADFSGDVTITGGTLTAEIANFSGAVAAADGFGFIFASTDDGT</sequence>
<proteinExistence type="predicted"/>